<dbReference type="AlphaFoldDB" id="A0A484YVJ9"/>
<gene>
    <name evidence="1" type="primary">yfiL</name>
    <name evidence="1" type="ORF">NCTC12126_03945</name>
</gene>
<dbReference type="RefSeq" id="WP_141114287.1">
    <property type="nucleotide sequence ID" value="NZ_CP134403.1"/>
</dbReference>
<proteinExistence type="predicted"/>
<protein>
    <submittedName>
        <fullName evidence="1">Protein YfiL</fullName>
    </submittedName>
</protein>
<accession>A0A484YVJ9</accession>
<sequence>MRAIASALLMLCLAGCQIDPYTFQPDWTSPDWFTAGKEDAMNGLPVKDNATLADNLNDRHVDRHAYLRGYADGQKRVCEEEFIHAWGLAGKSFPASCEGTEKALKLHEAWQKGMDESIKSSRLN</sequence>
<organism evidence="1 2">
    <name type="scientific">Enterobacter cancerogenus</name>
    <dbReference type="NCBI Taxonomy" id="69218"/>
    <lineage>
        <taxon>Bacteria</taxon>
        <taxon>Pseudomonadati</taxon>
        <taxon>Pseudomonadota</taxon>
        <taxon>Gammaproteobacteria</taxon>
        <taxon>Enterobacterales</taxon>
        <taxon>Enterobacteriaceae</taxon>
        <taxon>Enterobacter</taxon>
        <taxon>Enterobacter cloacae complex</taxon>
    </lineage>
</organism>
<dbReference type="NCBIfam" id="NF008518">
    <property type="entry name" value="PRK11443.1"/>
    <property type="match status" value="1"/>
</dbReference>
<dbReference type="EMBL" id="CAADIW010000042">
    <property type="protein sequence ID" value="VFS40282.1"/>
    <property type="molecule type" value="Genomic_DNA"/>
</dbReference>
<dbReference type="Pfam" id="PF10973">
    <property type="entry name" value="DUF2799"/>
    <property type="match status" value="1"/>
</dbReference>
<reference evidence="1 2" key="1">
    <citation type="submission" date="2019-03" db="EMBL/GenBank/DDBJ databases">
        <authorList>
            <consortium name="Pathogen Informatics"/>
        </authorList>
    </citation>
    <scope>NUCLEOTIDE SEQUENCE [LARGE SCALE GENOMIC DNA]</scope>
    <source>
        <strain evidence="1 2">NCTC12126</strain>
    </source>
</reference>
<dbReference type="Proteomes" id="UP000351155">
    <property type="component" value="Unassembled WGS sequence"/>
</dbReference>
<dbReference type="InterPro" id="IPR021242">
    <property type="entry name" value="DUF2799"/>
</dbReference>
<name>A0A484YVJ9_9ENTR</name>
<evidence type="ECO:0000313" key="2">
    <source>
        <dbReference type="Proteomes" id="UP000351155"/>
    </source>
</evidence>
<evidence type="ECO:0000313" key="1">
    <source>
        <dbReference type="EMBL" id="VFS40282.1"/>
    </source>
</evidence>